<sequence length="238" mass="26039">MNESVFSATSQQIVEKLPQGVVVIDSQGECSWANKALLALLGSGLNQLDDLSEAQRAQLEGWISSVAAKTTDGTVLKKSCIELSEGGHAFLFEPQQATKDLNDPLTGLATQWGISIALRTLLSVARRYEKPLSVGLVRINNLDQLPHDQALLALSQCLKNELRWADLVGRNSDNSFVIVLPETDQRAADALQEKLSQTLIQAYSDDGVEPKYHVVVLESNKRDDTAGLLKRLEAQSMK</sequence>
<name>A0A3B0ZCI3_9ZZZZ</name>
<gene>
    <name evidence="2" type="ORF">MNBD_GAMMA18-1139</name>
</gene>
<dbReference type="InterPro" id="IPR000014">
    <property type="entry name" value="PAS"/>
</dbReference>
<dbReference type="PROSITE" id="PS50887">
    <property type="entry name" value="GGDEF"/>
    <property type="match status" value="1"/>
</dbReference>
<dbReference type="AlphaFoldDB" id="A0A3B0ZCI3"/>
<dbReference type="Pfam" id="PF00990">
    <property type="entry name" value="GGDEF"/>
    <property type="match status" value="1"/>
</dbReference>
<dbReference type="InterPro" id="IPR043128">
    <property type="entry name" value="Rev_trsase/Diguanyl_cyclase"/>
</dbReference>
<dbReference type="Pfam" id="PF13188">
    <property type="entry name" value="PAS_8"/>
    <property type="match status" value="1"/>
</dbReference>
<dbReference type="Gene3D" id="3.30.70.270">
    <property type="match status" value="1"/>
</dbReference>
<evidence type="ECO:0000313" key="2">
    <source>
        <dbReference type="EMBL" id="VAW85903.1"/>
    </source>
</evidence>
<protein>
    <recommendedName>
        <fullName evidence="1">GGDEF domain-containing protein</fullName>
    </recommendedName>
</protein>
<dbReference type="SMART" id="SM00267">
    <property type="entry name" value="GGDEF"/>
    <property type="match status" value="1"/>
</dbReference>
<dbReference type="InterPro" id="IPR000160">
    <property type="entry name" value="GGDEF_dom"/>
</dbReference>
<organism evidence="2">
    <name type="scientific">hydrothermal vent metagenome</name>
    <dbReference type="NCBI Taxonomy" id="652676"/>
    <lineage>
        <taxon>unclassified sequences</taxon>
        <taxon>metagenomes</taxon>
        <taxon>ecological metagenomes</taxon>
    </lineage>
</organism>
<evidence type="ECO:0000259" key="1">
    <source>
        <dbReference type="PROSITE" id="PS50887"/>
    </source>
</evidence>
<proteinExistence type="predicted"/>
<accession>A0A3B0ZCI3</accession>
<dbReference type="SUPFAM" id="SSF55073">
    <property type="entry name" value="Nucleotide cyclase"/>
    <property type="match status" value="1"/>
</dbReference>
<dbReference type="InterPro" id="IPR029787">
    <property type="entry name" value="Nucleotide_cyclase"/>
</dbReference>
<feature type="domain" description="GGDEF" evidence="1">
    <location>
        <begin position="130"/>
        <end position="238"/>
    </location>
</feature>
<reference evidence="2" key="1">
    <citation type="submission" date="2018-06" db="EMBL/GenBank/DDBJ databases">
        <authorList>
            <person name="Zhirakovskaya E."/>
        </authorList>
    </citation>
    <scope>NUCLEOTIDE SEQUENCE</scope>
</reference>
<dbReference type="EMBL" id="UOFP01000114">
    <property type="protein sequence ID" value="VAW85903.1"/>
    <property type="molecule type" value="Genomic_DNA"/>
</dbReference>